<keyword evidence="6" id="KW-1185">Reference proteome</keyword>
<dbReference type="InterPro" id="IPR036679">
    <property type="entry name" value="FlgN-like_sf"/>
</dbReference>
<dbReference type="RefSeq" id="WP_013148394.1">
    <property type="nucleotide sequence ID" value="NC_014207.1"/>
</dbReference>
<evidence type="ECO:0000313" key="6">
    <source>
        <dbReference type="Proteomes" id="UP000000383"/>
    </source>
</evidence>
<comment type="similarity">
    <text evidence="2">Belongs to the FlgN family.</text>
</comment>
<dbReference type="OrthoDB" id="8561298at2"/>
<feature type="compositionally biased region" description="Polar residues" evidence="4">
    <location>
        <begin position="144"/>
        <end position="157"/>
    </location>
</feature>
<dbReference type="Gene3D" id="1.20.58.300">
    <property type="entry name" value="FlgN-like"/>
    <property type="match status" value="1"/>
</dbReference>
<organism evidence="5 6">
    <name type="scientific">Methylotenera versatilis (strain 301)</name>
    <dbReference type="NCBI Taxonomy" id="666681"/>
    <lineage>
        <taxon>Bacteria</taxon>
        <taxon>Pseudomonadati</taxon>
        <taxon>Pseudomonadota</taxon>
        <taxon>Betaproteobacteria</taxon>
        <taxon>Nitrosomonadales</taxon>
        <taxon>Methylophilaceae</taxon>
        <taxon>Methylotenera</taxon>
    </lineage>
</organism>
<sequence>MNKPASNLMITFEQDAKLVNNLLEVLTREQSSLVLSDIDAIEAVMEEKSVLLQSISLTANSRYAALAAGGFAPNESGMTTWLKSQTKPTLTESWERFQKSISQAKEMNRLNGVLINKHFNRNQQLLNQLQGSSDNSGVYGKNGQAKSQSGSRSSLIA</sequence>
<dbReference type="EMBL" id="CP002056">
    <property type="protein sequence ID" value="ADI30082.1"/>
    <property type="molecule type" value="Genomic_DNA"/>
</dbReference>
<dbReference type="eggNOG" id="COG3418">
    <property type="taxonomic scope" value="Bacteria"/>
</dbReference>
<evidence type="ECO:0000256" key="1">
    <source>
        <dbReference type="ARBA" id="ARBA00002397"/>
    </source>
</evidence>
<protein>
    <submittedName>
        <fullName evidence="5">FlgN family protein</fullName>
    </submittedName>
</protein>
<reference evidence="6" key="1">
    <citation type="submission" date="2010-05" db="EMBL/GenBank/DDBJ databases">
        <title>Complete sequence of Methylotenera sp. 301.</title>
        <authorList>
            <person name="Lucas S."/>
            <person name="Copeland A."/>
            <person name="Lapidus A."/>
            <person name="Cheng J.-F."/>
            <person name="Bruce D."/>
            <person name="Goodwin L."/>
            <person name="Pitluck S."/>
            <person name="Clum A."/>
            <person name="Land M."/>
            <person name="Hauser L."/>
            <person name="Kyrpides N."/>
            <person name="Ivanova N."/>
            <person name="Chistoservova L."/>
            <person name="Kalyuzhnaya M."/>
            <person name="Woyke T."/>
        </authorList>
    </citation>
    <scope>NUCLEOTIDE SEQUENCE [LARGE SCALE GENOMIC DNA]</scope>
    <source>
        <strain evidence="6">301</strain>
    </source>
</reference>
<dbReference type="AlphaFoldDB" id="D7DJ47"/>
<comment type="function">
    <text evidence="1">Required for the efficient initiation of filament assembly.</text>
</comment>
<dbReference type="SUPFAM" id="SSF140566">
    <property type="entry name" value="FlgN-like"/>
    <property type="match status" value="1"/>
</dbReference>
<dbReference type="KEGG" id="meh:M301_1702"/>
<dbReference type="STRING" id="666681.M301_1702"/>
<dbReference type="Proteomes" id="UP000000383">
    <property type="component" value="Chromosome"/>
</dbReference>
<dbReference type="GO" id="GO:0044780">
    <property type="term" value="P:bacterial-type flagellum assembly"/>
    <property type="evidence" value="ECO:0007669"/>
    <property type="project" value="InterPro"/>
</dbReference>
<proteinExistence type="inferred from homology"/>
<gene>
    <name evidence="5" type="ordered locus">M301_1702</name>
</gene>
<accession>D7DJ47</accession>
<feature type="region of interest" description="Disordered" evidence="4">
    <location>
        <begin position="130"/>
        <end position="157"/>
    </location>
</feature>
<name>D7DJ47_METV0</name>
<evidence type="ECO:0000256" key="4">
    <source>
        <dbReference type="SAM" id="MobiDB-lite"/>
    </source>
</evidence>
<keyword evidence="3" id="KW-1005">Bacterial flagellum biogenesis</keyword>
<dbReference type="HOGENOM" id="CLU_137423_0_1_4"/>
<dbReference type="Pfam" id="PF05130">
    <property type="entry name" value="FlgN"/>
    <property type="match status" value="1"/>
</dbReference>
<evidence type="ECO:0000313" key="5">
    <source>
        <dbReference type="EMBL" id="ADI30082.1"/>
    </source>
</evidence>
<evidence type="ECO:0000256" key="3">
    <source>
        <dbReference type="ARBA" id="ARBA00022795"/>
    </source>
</evidence>
<reference evidence="5 6" key="2">
    <citation type="journal article" date="2011" name="J. Bacteriol.">
        <title>Genomes of three methylotrophs from a single niche uncover genetic and metabolic divergence of Methylophilaceae.</title>
        <authorList>
            <person name="Lapidus A."/>
            <person name="Clum A."/>
            <person name="Labutti K."/>
            <person name="Kaluzhnaya M.G."/>
            <person name="Lim S."/>
            <person name="Beck D.A."/>
            <person name="Glavina Del Rio T."/>
            <person name="Nolan M."/>
            <person name="Mavromatis K."/>
            <person name="Huntemann M."/>
            <person name="Lucas S."/>
            <person name="Lidstrom M.E."/>
            <person name="Ivanova N."/>
            <person name="Chistoserdova L."/>
        </authorList>
    </citation>
    <scope>NUCLEOTIDE SEQUENCE [LARGE SCALE GENOMIC DNA]</scope>
    <source>
        <strain evidence="5 6">301</strain>
    </source>
</reference>
<dbReference type="InterPro" id="IPR007809">
    <property type="entry name" value="FlgN-like"/>
</dbReference>
<evidence type="ECO:0000256" key="2">
    <source>
        <dbReference type="ARBA" id="ARBA00007703"/>
    </source>
</evidence>